<evidence type="ECO:0000313" key="4">
    <source>
        <dbReference type="Proteomes" id="UP000005205"/>
    </source>
</evidence>
<dbReference type="InParanoid" id="A0A158NMC7"/>
<keyword evidence="4" id="KW-1185">Reference proteome</keyword>
<protein>
    <recommendedName>
        <fullName evidence="2">WKF domain-containing protein</fullName>
    </recommendedName>
</protein>
<evidence type="ECO:0000313" key="3">
    <source>
        <dbReference type="EnsemblMetazoa" id="XP_012058685.1"/>
    </source>
</evidence>
<feature type="domain" description="WKF" evidence="2">
    <location>
        <begin position="118"/>
        <end position="179"/>
    </location>
</feature>
<dbReference type="Proteomes" id="UP000005205">
    <property type="component" value="Unassembled WGS sequence"/>
</dbReference>
<dbReference type="EnsemblMetazoa" id="XM_012203295.1">
    <property type="protein sequence ID" value="XP_012058685.1"/>
    <property type="gene ID" value="LOC105621856"/>
</dbReference>
<dbReference type="Pfam" id="PF10180">
    <property type="entry name" value="WKF"/>
    <property type="match status" value="1"/>
</dbReference>
<organism evidence="3 4">
    <name type="scientific">Atta cephalotes</name>
    <name type="common">Leafcutter ant</name>
    <dbReference type="NCBI Taxonomy" id="12957"/>
    <lineage>
        <taxon>Eukaryota</taxon>
        <taxon>Metazoa</taxon>
        <taxon>Ecdysozoa</taxon>
        <taxon>Arthropoda</taxon>
        <taxon>Hexapoda</taxon>
        <taxon>Insecta</taxon>
        <taxon>Pterygota</taxon>
        <taxon>Neoptera</taxon>
        <taxon>Endopterygota</taxon>
        <taxon>Hymenoptera</taxon>
        <taxon>Apocrita</taxon>
        <taxon>Aculeata</taxon>
        <taxon>Formicoidea</taxon>
        <taxon>Formicidae</taxon>
        <taxon>Myrmicinae</taxon>
        <taxon>Atta</taxon>
    </lineage>
</organism>
<dbReference type="OrthoDB" id="10261563at2759"/>
<reference evidence="3" key="2">
    <citation type="submission" date="2016-04" db="UniProtKB">
        <authorList>
            <consortium name="EnsemblMetazoa"/>
        </authorList>
    </citation>
    <scope>IDENTIFICATION</scope>
</reference>
<accession>A0A158NMC7</accession>
<proteinExistence type="predicted"/>
<dbReference type="PANTHER" id="PTHR22306">
    <property type="entry name" value="CHROMOSOME 7 OPEN READING FRAME 50"/>
    <property type="match status" value="1"/>
</dbReference>
<feature type="compositionally biased region" description="Polar residues" evidence="1">
    <location>
        <begin position="54"/>
        <end position="74"/>
    </location>
</feature>
<gene>
    <name evidence="3" type="primary">105621856</name>
</gene>
<dbReference type="EMBL" id="ADTU01020384">
    <property type="status" value="NOT_ANNOTATED_CDS"/>
    <property type="molecule type" value="Genomic_DNA"/>
</dbReference>
<dbReference type="FunCoup" id="A0A158NMC7">
    <property type="interactions" value="168"/>
</dbReference>
<feature type="compositionally biased region" description="Basic and acidic residues" evidence="1">
    <location>
        <begin position="16"/>
        <end position="35"/>
    </location>
</feature>
<dbReference type="KEGG" id="acep:105621856"/>
<evidence type="ECO:0000256" key="1">
    <source>
        <dbReference type="SAM" id="MobiDB-lite"/>
    </source>
</evidence>
<reference evidence="4" key="1">
    <citation type="journal article" date="2011" name="PLoS Genet.">
        <title>The genome sequence of the leaf-cutter ant Atta cephalotes reveals insights into its obligate symbiotic lifestyle.</title>
        <authorList>
            <person name="Suen G."/>
            <person name="Teiling C."/>
            <person name="Li L."/>
            <person name="Holt C."/>
            <person name="Abouheif E."/>
            <person name="Bornberg-Bauer E."/>
            <person name="Bouffard P."/>
            <person name="Caldera E.J."/>
            <person name="Cash E."/>
            <person name="Cavanaugh A."/>
            <person name="Denas O."/>
            <person name="Elhaik E."/>
            <person name="Fave M.J."/>
            <person name="Gadau J."/>
            <person name="Gibson J.D."/>
            <person name="Graur D."/>
            <person name="Grubbs K.J."/>
            <person name="Hagen D.E."/>
            <person name="Harkins T.T."/>
            <person name="Helmkampf M."/>
            <person name="Hu H."/>
            <person name="Johnson B.R."/>
            <person name="Kim J."/>
            <person name="Marsh S.E."/>
            <person name="Moeller J.A."/>
            <person name="Munoz-Torres M.C."/>
            <person name="Murphy M.C."/>
            <person name="Naughton M.C."/>
            <person name="Nigam S."/>
            <person name="Overson R."/>
            <person name="Rajakumar R."/>
            <person name="Reese J.T."/>
            <person name="Scott J.J."/>
            <person name="Smith C.R."/>
            <person name="Tao S."/>
            <person name="Tsutsui N.D."/>
            <person name="Viljakainen L."/>
            <person name="Wissler L."/>
            <person name="Yandell M.D."/>
            <person name="Zimmer F."/>
            <person name="Taylor J."/>
            <person name="Slater S.C."/>
            <person name="Clifton S.W."/>
            <person name="Warren W.C."/>
            <person name="Elsik C.G."/>
            <person name="Smith C.D."/>
            <person name="Weinstock G.M."/>
            <person name="Gerardo N.M."/>
            <person name="Currie C.R."/>
        </authorList>
    </citation>
    <scope>NUCLEOTIDE SEQUENCE [LARGE SCALE GENOMIC DNA]</scope>
</reference>
<dbReference type="STRING" id="12957.A0A158NMC7"/>
<dbReference type="PANTHER" id="PTHR22306:SF2">
    <property type="entry name" value="CHROMOSOME 7 OPEN READING FRAME 50"/>
    <property type="match status" value="1"/>
</dbReference>
<dbReference type="InterPro" id="IPR019327">
    <property type="entry name" value="WKF"/>
</dbReference>
<sequence>MNSDNTKKLKRKRKQKEKEKADAPKNNNHKTDKTSQENIVQSNQKKKKRRLKSNEVSNDATTDIETSKSVLSSKEVSDENVKTAKNPSKRQLKKEKAVQAAVKKMESRRSYAMQKALNYVSLWKHSRNEWKFEKLKQIWLMDNLLDENSISDNLFPVVLEYFEGCKGMAREVLLRKGMEIIRKAEAETDEDNKNEIMMSTTYKRARQLLQTLPTDK</sequence>
<dbReference type="AlphaFoldDB" id="A0A158NMC7"/>
<dbReference type="eggNOG" id="KOG4829">
    <property type="taxonomic scope" value="Eukaryota"/>
</dbReference>
<feature type="region of interest" description="Disordered" evidence="1">
    <location>
        <begin position="1"/>
        <end position="91"/>
    </location>
</feature>
<name>A0A158NMC7_ATTCE</name>
<evidence type="ECO:0000259" key="2">
    <source>
        <dbReference type="Pfam" id="PF10180"/>
    </source>
</evidence>